<dbReference type="AlphaFoldDB" id="A0A1R1YQW6"/>
<accession>A0A1R1YQW6</accession>
<dbReference type="Proteomes" id="UP000187429">
    <property type="component" value="Unassembled WGS sequence"/>
</dbReference>
<sequence length="623" mass="70917">MGSPARDQNVRLPERPLDNGVIKRKIFEINNVCFEKIGPNWLQNQRIKIIFSAHSVHSAPRYEDQCQVHDASGTRKQGPRPPKNSNLIDRSRHGYNQSHCEIFWQGPSDNSGDTSGAPEAHWTHGVEDQLFEEHPEMRIDSHNNGASIRESELIEGPTVPMEWELLPSRNSGAGDIYRCQRHCRLHPVRNDPGRSAIEENCPDRMVDFPYRLQGKPGPVQKQRHKSIRFSKKHAIGEILELVPRQGSRSNRRLYAVMVSMEERVLLPTVELDPSSNSESLQRTVDTNTSNPTVTIGNVVSRPNEVGNPATNILTSNSGGARPQKRQVAFDEEQVLAINGLAHKRRALLGQGLENQAIDFILSNPRTDKRMRHYDPTQQHFLAWNINQGIIRPINAANIVNFLAKSYVEDKLALSTIKAYKSLRKWVPFFDLEIKPFTSKLCWLLSICRFLRASDIRRIDKSMTIIFNDVLRLVVVAPKEKRGGQPIMKPCEIKSHADPLLCPVDAYKSYILHVKDVQCMRKHDIHPDTTLSMLIRHIRDFNKPLSVESISRHVHMLSDLILRPPNTPRLKTRALVPILAAAAGVTSSDIVVQEFWSNYYMFDNYYRLSRSTNSNIAESVLPLE</sequence>
<protein>
    <submittedName>
        <fullName evidence="2">Uncharacterized protein</fullName>
    </submittedName>
</protein>
<feature type="region of interest" description="Disordered" evidence="1">
    <location>
        <begin position="61"/>
        <end position="91"/>
    </location>
</feature>
<feature type="compositionally biased region" description="Polar residues" evidence="1">
    <location>
        <begin position="273"/>
        <end position="297"/>
    </location>
</feature>
<proteinExistence type="predicted"/>
<gene>
    <name evidence="2" type="ORF">AYI69_g1226</name>
</gene>
<feature type="region of interest" description="Disordered" evidence="1">
    <location>
        <begin position="272"/>
        <end position="321"/>
    </location>
</feature>
<keyword evidence="3" id="KW-1185">Reference proteome</keyword>
<reference evidence="3" key="1">
    <citation type="submission" date="2017-01" db="EMBL/GenBank/DDBJ databases">
        <authorList>
            <person name="Wang Y."/>
            <person name="White M."/>
            <person name="Kvist S."/>
            <person name="Moncalvo J.-M."/>
        </authorList>
    </citation>
    <scope>NUCLEOTIDE SEQUENCE [LARGE SCALE GENOMIC DNA]</scope>
    <source>
        <strain evidence="3">ID-206-W2</strain>
    </source>
</reference>
<dbReference type="OrthoDB" id="5588333at2759"/>
<organism evidence="2 3">
    <name type="scientific">Smittium culicis</name>
    <dbReference type="NCBI Taxonomy" id="133412"/>
    <lineage>
        <taxon>Eukaryota</taxon>
        <taxon>Fungi</taxon>
        <taxon>Fungi incertae sedis</taxon>
        <taxon>Zoopagomycota</taxon>
        <taxon>Kickxellomycotina</taxon>
        <taxon>Harpellomycetes</taxon>
        <taxon>Harpellales</taxon>
        <taxon>Legeriomycetaceae</taxon>
        <taxon>Smittium</taxon>
    </lineage>
</organism>
<evidence type="ECO:0000313" key="2">
    <source>
        <dbReference type="EMBL" id="OMJ29281.1"/>
    </source>
</evidence>
<evidence type="ECO:0000313" key="3">
    <source>
        <dbReference type="Proteomes" id="UP000187429"/>
    </source>
</evidence>
<comment type="caution">
    <text evidence="2">The sequence shown here is derived from an EMBL/GenBank/DDBJ whole genome shotgun (WGS) entry which is preliminary data.</text>
</comment>
<dbReference type="EMBL" id="LSSM01000330">
    <property type="protein sequence ID" value="OMJ29281.1"/>
    <property type="molecule type" value="Genomic_DNA"/>
</dbReference>
<evidence type="ECO:0000256" key="1">
    <source>
        <dbReference type="SAM" id="MobiDB-lite"/>
    </source>
</evidence>
<feature type="compositionally biased region" description="Polar residues" evidence="1">
    <location>
        <begin position="308"/>
        <end position="318"/>
    </location>
</feature>
<name>A0A1R1YQW6_9FUNG</name>